<organism evidence="1 2">
    <name type="scientific">Trifolium medium</name>
    <dbReference type="NCBI Taxonomy" id="97028"/>
    <lineage>
        <taxon>Eukaryota</taxon>
        <taxon>Viridiplantae</taxon>
        <taxon>Streptophyta</taxon>
        <taxon>Embryophyta</taxon>
        <taxon>Tracheophyta</taxon>
        <taxon>Spermatophyta</taxon>
        <taxon>Magnoliopsida</taxon>
        <taxon>eudicotyledons</taxon>
        <taxon>Gunneridae</taxon>
        <taxon>Pentapetalae</taxon>
        <taxon>rosids</taxon>
        <taxon>fabids</taxon>
        <taxon>Fabales</taxon>
        <taxon>Fabaceae</taxon>
        <taxon>Papilionoideae</taxon>
        <taxon>50 kb inversion clade</taxon>
        <taxon>NPAAA clade</taxon>
        <taxon>Hologalegina</taxon>
        <taxon>IRL clade</taxon>
        <taxon>Trifolieae</taxon>
        <taxon>Trifolium</taxon>
    </lineage>
</organism>
<protein>
    <submittedName>
        <fullName evidence="1">YIPF1-like protein</fullName>
    </submittedName>
</protein>
<keyword evidence="2" id="KW-1185">Reference proteome</keyword>
<comment type="caution">
    <text evidence="1">The sequence shown here is derived from an EMBL/GenBank/DDBJ whole genome shotgun (WGS) entry which is preliminary data.</text>
</comment>
<reference evidence="1 2" key="1">
    <citation type="journal article" date="2018" name="Front. Plant Sci.">
        <title>Red Clover (Trifolium pratense) and Zigzag Clover (T. medium) - A Picture of Genomic Similarities and Differences.</title>
        <authorList>
            <person name="Dluhosova J."/>
            <person name="Istvanek J."/>
            <person name="Nedelnik J."/>
            <person name="Repkova J."/>
        </authorList>
    </citation>
    <scope>NUCLEOTIDE SEQUENCE [LARGE SCALE GENOMIC DNA]</scope>
    <source>
        <strain evidence="2">cv. 10/8</strain>
        <tissue evidence="1">Leaf</tissue>
    </source>
</reference>
<evidence type="ECO:0000313" key="2">
    <source>
        <dbReference type="Proteomes" id="UP000265520"/>
    </source>
</evidence>
<proteinExistence type="predicted"/>
<dbReference type="AlphaFoldDB" id="A0A392P0F0"/>
<evidence type="ECO:0000313" key="1">
    <source>
        <dbReference type="EMBL" id="MCI05212.1"/>
    </source>
</evidence>
<sequence>MGWGFEGGAWRWRHRLFGWEEESLAECCAVLENLLLQVNESGKWR</sequence>
<name>A0A392P0F0_9FABA</name>
<dbReference type="Proteomes" id="UP000265520">
    <property type="component" value="Unassembled WGS sequence"/>
</dbReference>
<accession>A0A392P0F0</accession>
<dbReference type="EMBL" id="LXQA010057883">
    <property type="protein sequence ID" value="MCI05212.1"/>
    <property type="molecule type" value="Genomic_DNA"/>
</dbReference>